<protein>
    <submittedName>
        <fullName evidence="2">Uncharacterized protein</fullName>
    </submittedName>
</protein>
<keyword evidence="1" id="KW-0472">Membrane</keyword>
<feature type="transmembrane region" description="Helical" evidence="1">
    <location>
        <begin position="58"/>
        <end position="77"/>
    </location>
</feature>
<reference evidence="2 3" key="1">
    <citation type="submission" date="2016-05" db="EMBL/GenBank/DDBJ databases">
        <title>A degradative enzymes factory behind the ericoid mycorrhizal symbiosis.</title>
        <authorList>
            <consortium name="DOE Joint Genome Institute"/>
            <person name="Martino E."/>
            <person name="Morin E."/>
            <person name="Grelet G."/>
            <person name="Kuo A."/>
            <person name="Kohler A."/>
            <person name="Daghino S."/>
            <person name="Barry K."/>
            <person name="Choi C."/>
            <person name="Cichocki N."/>
            <person name="Clum A."/>
            <person name="Copeland A."/>
            <person name="Hainaut M."/>
            <person name="Haridas S."/>
            <person name="Labutti K."/>
            <person name="Lindquist E."/>
            <person name="Lipzen A."/>
            <person name="Khouja H.-R."/>
            <person name="Murat C."/>
            <person name="Ohm R."/>
            <person name="Olson A."/>
            <person name="Spatafora J."/>
            <person name="Veneault-Fourrey C."/>
            <person name="Henrissat B."/>
            <person name="Grigoriev I."/>
            <person name="Martin F."/>
            <person name="Perotto S."/>
        </authorList>
    </citation>
    <scope>NUCLEOTIDE SEQUENCE [LARGE SCALE GENOMIC DNA]</scope>
    <source>
        <strain evidence="2 3">UAMH 7357</strain>
    </source>
</reference>
<evidence type="ECO:0000313" key="3">
    <source>
        <dbReference type="Proteomes" id="UP000235672"/>
    </source>
</evidence>
<keyword evidence="1" id="KW-1133">Transmembrane helix</keyword>
<dbReference type="OrthoDB" id="4142625at2759"/>
<evidence type="ECO:0000313" key="2">
    <source>
        <dbReference type="EMBL" id="PMD14626.1"/>
    </source>
</evidence>
<proteinExistence type="predicted"/>
<keyword evidence="3" id="KW-1185">Reference proteome</keyword>
<evidence type="ECO:0000256" key="1">
    <source>
        <dbReference type="SAM" id="Phobius"/>
    </source>
</evidence>
<sequence>MTIMASNDPVRELDHAEVSEPLLVSEVDTDADADAVVDAAELRARIATSKAARRWTRIRITVGTLTALIILAIFIRLSRHNRLFDFVTHKLPHFFPEYESQRVQIRYGPFKIPGNGQDNGMKNFQTQNARAPCEDCLIVWMQAGLEYLDGTDASVDKGMWLHHTVLHNEARTALHNCDKSNRRQRFFASGNERTAVDLSSNGTEKRGYWFGQDDAISMTTELMNENETEQTVALTVTYEYIPYISQDFSIITPIWLDIGGCWSEVQIPSTRFSYEYEGPVWNSSINGRVATVVSHLHDGGVKIRVQRDGEDVCVSKAEYGMVSNSGSHKHGTEMSHIKNMSECHDVGRMRVGEEWAVKAQYDTGKHEPMFDGNGNPEPIMGIAMVYVVED</sequence>
<keyword evidence="1" id="KW-0812">Transmembrane</keyword>
<dbReference type="EMBL" id="KZ613520">
    <property type="protein sequence ID" value="PMD14626.1"/>
    <property type="molecule type" value="Genomic_DNA"/>
</dbReference>
<dbReference type="Proteomes" id="UP000235672">
    <property type="component" value="Unassembled WGS sequence"/>
</dbReference>
<accession>A0A2J6PL82</accession>
<name>A0A2J6PL82_9HELO</name>
<organism evidence="2 3">
    <name type="scientific">Hyaloscypha hepaticicola</name>
    <dbReference type="NCBI Taxonomy" id="2082293"/>
    <lineage>
        <taxon>Eukaryota</taxon>
        <taxon>Fungi</taxon>
        <taxon>Dikarya</taxon>
        <taxon>Ascomycota</taxon>
        <taxon>Pezizomycotina</taxon>
        <taxon>Leotiomycetes</taxon>
        <taxon>Helotiales</taxon>
        <taxon>Hyaloscyphaceae</taxon>
        <taxon>Hyaloscypha</taxon>
    </lineage>
</organism>
<dbReference type="AlphaFoldDB" id="A0A2J6PL82"/>
<gene>
    <name evidence="2" type="ORF">NA56DRAFT_754626</name>
</gene>